<feature type="domain" description="Integrase catalytic" evidence="2">
    <location>
        <begin position="50"/>
        <end position="219"/>
    </location>
</feature>
<dbReference type="Proteomes" id="UP001341281">
    <property type="component" value="Chromosome 01"/>
</dbReference>
<dbReference type="AlphaFoldDB" id="A0AAQ3PRI3"/>
<dbReference type="InterPro" id="IPR012337">
    <property type="entry name" value="RNaseH-like_sf"/>
</dbReference>
<dbReference type="GO" id="GO:0015074">
    <property type="term" value="P:DNA integration"/>
    <property type="evidence" value="ECO:0007669"/>
    <property type="project" value="InterPro"/>
</dbReference>
<dbReference type="InterPro" id="IPR001584">
    <property type="entry name" value="Integrase_cat-core"/>
</dbReference>
<evidence type="ECO:0000313" key="4">
    <source>
        <dbReference type="Proteomes" id="UP001341281"/>
    </source>
</evidence>
<keyword evidence="4" id="KW-1185">Reference proteome</keyword>
<feature type="region of interest" description="Disordered" evidence="1">
    <location>
        <begin position="27"/>
        <end position="70"/>
    </location>
</feature>
<name>A0AAQ3PRI3_PASNO</name>
<sequence length="383" mass="41404">MKLQDDLALEEITKGFSTGSSAALVAATTSSSTPPAAPPAPAAPSAPSLLGAPPSGSSGGGGGSSGGRGGRGRNSGYKYYLVVVDDFSHYSWTFPLRFKSEVFPTLSHFLAWVSTQFDLTIKAVQCDNGHEFDNNASRSFFLTHGVQLRMSCPYTSAQNGKAERMIRTTNDVMRTLLFQASLPARFWAESLHTATYLLNRLPSTASPAPTPHHALFGTPRYDHLRVFGCACYPNTSATAPHKLAPRSTRCVFLGYSPDHKGYRCFDLTSRRVLISRHVVFDESDFPFSFTSTPASDLELESLFPTDPVVQPPLSERSAGPPPVCPPNGLAPSPVVPAAPPRPRSALPRHARPRMLRRPLPIPAWPPCLPCAMRSPCVSTNVTR</sequence>
<reference evidence="3 4" key="1">
    <citation type="submission" date="2024-02" db="EMBL/GenBank/DDBJ databases">
        <title>High-quality chromosome-scale genome assembly of Pensacola bahiagrass (Paspalum notatum Flugge var. saurae).</title>
        <authorList>
            <person name="Vega J.M."/>
            <person name="Podio M."/>
            <person name="Orjuela J."/>
            <person name="Siena L.A."/>
            <person name="Pessino S.C."/>
            <person name="Combes M.C."/>
            <person name="Mariac C."/>
            <person name="Albertini E."/>
            <person name="Pupilli F."/>
            <person name="Ortiz J.P.A."/>
            <person name="Leblanc O."/>
        </authorList>
    </citation>
    <scope>NUCLEOTIDE SEQUENCE [LARGE SCALE GENOMIC DNA]</scope>
    <source>
        <strain evidence="3">R1</strain>
        <tissue evidence="3">Leaf</tissue>
    </source>
</reference>
<feature type="compositionally biased region" description="Gly residues" evidence="1">
    <location>
        <begin position="57"/>
        <end position="70"/>
    </location>
</feature>
<gene>
    <name evidence="3" type="ORF">U9M48_005722</name>
</gene>
<proteinExistence type="predicted"/>
<feature type="compositionally biased region" description="Low complexity" evidence="1">
    <location>
        <begin position="45"/>
        <end position="56"/>
    </location>
</feature>
<feature type="compositionally biased region" description="Pro residues" evidence="1">
    <location>
        <begin position="333"/>
        <end position="342"/>
    </location>
</feature>
<dbReference type="SUPFAM" id="SSF53098">
    <property type="entry name" value="Ribonuclease H-like"/>
    <property type="match status" value="1"/>
</dbReference>
<feature type="compositionally biased region" description="Pro residues" evidence="1">
    <location>
        <begin position="35"/>
        <end position="44"/>
    </location>
</feature>
<dbReference type="PROSITE" id="PS50994">
    <property type="entry name" value="INTEGRASE"/>
    <property type="match status" value="1"/>
</dbReference>
<accession>A0AAQ3PRI3</accession>
<organism evidence="3 4">
    <name type="scientific">Paspalum notatum var. saurae</name>
    <dbReference type="NCBI Taxonomy" id="547442"/>
    <lineage>
        <taxon>Eukaryota</taxon>
        <taxon>Viridiplantae</taxon>
        <taxon>Streptophyta</taxon>
        <taxon>Embryophyta</taxon>
        <taxon>Tracheophyta</taxon>
        <taxon>Spermatophyta</taxon>
        <taxon>Magnoliopsida</taxon>
        <taxon>Liliopsida</taxon>
        <taxon>Poales</taxon>
        <taxon>Poaceae</taxon>
        <taxon>PACMAD clade</taxon>
        <taxon>Panicoideae</taxon>
        <taxon>Andropogonodae</taxon>
        <taxon>Paspaleae</taxon>
        <taxon>Paspalinae</taxon>
        <taxon>Paspalum</taxon>
    </lineage>
</organism>
<dbReference type="PANTHER" id="PTHR42648">
    <property type="entry name" value="TRANSPOSASE, PUTATIVE-RELATED"/>
    <property type="match status" value="1"/>
</dbReference>
<dbReference type="GO" id="GO:0003676">
    <property type="term" value="F:nucleic acid binding"/>
    <property type="evidence" value="ECO:0007669"/>
    <property type="project" value="InterPro"/>
</dbReference>
<dbReference type="InterPro" id="IPR039537">
    <property type="entry name" value="Retrotran_Ty1/copia-like"/>
</dbReference>
<dbReference type="InterPro" id="IPR057670">
    <property type="entry name" value="SH3_retrovirus"/>
</dbReference>
<dbReference type="EMBL" id="CP144745">
    <property type="protein sequence ID" value="WVZ55001.1"/>
    <property type="molecule type" value="Genomic_DNA"/>
</dbReference>
<dbReference type="Gene3D" id="3.30.420.10">
    <property type="entry name" value="Ribonuclease H-like superfamily/Ribonuclease H"/>
    <property type="match status" value="1"/>
</dbReference>
<dbReference type="Pfam" id="PF00665">
    <property type="entry name" value="rve"/>
    <property type="match status" value="1"/>
</dbReference>
<protein>
    <recommendedName>
        <fullName evidence="2">Integrase catalytic domain-containing protein</fullName>
    </recommendedName>
</protein>
<feature type="region of interest" description="Disordered" evidence="1">
    <location>
        <begin position="305"/>
        <end position="352"/>
    </location>
</feature>
<evidence type="ECO:0000259" key="2">
    <source>
        <dbReference type="PROSITE" id="PS50994"/>
    </source>
</evidence>
<dbReference type="InterPro" id="IPR036397">
    <property type="entry name" value="RNaseH_sf"/>
</dbReference>
<dbReference type="Pfam" id="PF25597">
    <property type="entry name" value="SH3_retrovirus"/>
    <property type="match status" value="1"/>
</dbReference>
<dbReference type="PANTHER" id="PTHR42648:SF26">
    <property type="entry name" value="INTEGRASE CATALYTIC DOMAIN-CONTAINING PROTEIN"/>
    <property type="match status" value="1"/>
</dbReference>
<evidence type="ECO:0000256" key="1">
    <source>
        <dbReference type="SAM" id="MobiDB-lite"/>
    </source>
</evidence>
<evidence type="ECO:0000313" key="3">
    <source>
        <dbReference type="EMBL" id="WVZ55001.1"/>
    </source>
</evidence>